<dbReference type="Pfam" id="PF00589">
    <property type="entry name" value="Phage_integrase"/>
    <property type="match status" value="1"/>
</dbReference>
<comment type="similarity">
    <text evidence="1">Belongs to the 'phage' integrase family.</text>
</comment>
<dbReference type="PANTHER" id="PTHR30349">
    <property type="entry name" value="PHAGE INTEGRASE-RELATED"/>
    <property type="match status" value="1"/>
</dbReference>
<dbReference type="EMBL" id="WKZA01000022">
    <property type="protein sequence ID" value="MSA94731.1"/>
    <property type="molecule type" value="Genomic_DNA"/>
</dbReference>
<protein>
    <submittedName>
        <fullName evidence="7">Tyrosine-type recombinase/integrase</fullName>
    </submittedName>
</protein>
<evidence type="ECO:0000256" key="3">
    <source>
        <dbReference type="ARBA" id="ARBA00023172"/>
    </source>
</evidence>
<dbReference type="Gene3D" id="1.10.443.10">
    <property type="entry name" value="Intergrase catalytic core"/>
    <property type="match status" value="1"/>
</dbReference>
<keyword evidence="3" id="KW-0233">DNA recombination</keyword>
<gene>
    <name evidence="7" type="ORF">GKG38_06600</name>
</gene>
<dbReference type="GO" id="GO:0015074">
    <property type="term" value="P:DNA integration"/>
    <property type="evidence" value="ECO:0007669"/>
    <property type="project" value="InterPro"/>
</dbReference>
<sequence>MPEIKGRGSIVRLEDKPRARCRKWRLVVDMGVDPVSKKRRPPKTRRFPSREEVASGVKGTYSESQEALRKFIDEVENGPFGTKLSMASLAEEWLERRRKLMASGSISAGTVRRDVVRAKTIASWMGRVKITDVSQDTVLSFYVALRTGEASISGKPLSGTTAQGIAMALDSMMRLALKKRLIRENPCEGLEKPRNDTEEKEALPVEVLRRLILDLLEGQPDARRMGVLLAITCGLNREELLGLNWGDVAWEALRVRKAHSADEKELTDTKTPFRKRLIPLYPEVRSALEAWRTVQAAQLAGLRIEQTVGTPVITSSVGTRMHPENFAKWWRKWRGRHGLDGIGLHQLRHTFATYLVAGGVDLVTAAGLMGHGSTQMLDRVYAHVVPENKARAMATIGDLMFGPLELEGRKVGGGIPTGIPENGAVASDGFAEGALTCGNDF</sequence>
<feature type="domain" description="Tyr recombinase" evidence="5">
    <location>
        <begin position="198"/>
        <end position="394"/>
    </location>
</feature>
<dbReference type="GO" id="GO:0003677">
    <property type="term" value="F:DNA binding"/>
    <property type="evidence" value="ECO:0007669"/>
    <property type="project" value="UniProtKB-UniRule"/>
</dbReference>
<name>A0A7K0I9Y9_9ACTN</name>
<dbReference type="GO" id="GO:0006310">
    <property type="term" value="P:DNA recombination"/>
    <property type="evidence" value="ECO:0007669"/>
    <property type="project" value="UniProtKB-KW"/>
</dbReference>
<dbReference type="RefSeq" id="WP_123674039.1">
    <property type="nucleotide sequence ID" value="NZ_QIBV01000009.1"/>
</dbReference>
<dbReference type="Gene3D" id="1.10.150.130">
    <property type="match status" value="1"/>
</dbReference>
<keyword evidence="2 4" id="KW-0238">DNA-binding</keyword>
<evidence type="ECO:0000313" key="7">
    <source>
        <dbReference type="EMBL" id="MSA94731.1"/>
    </source>
</evidence>
<evidence type="ECO:0000256" key="1">
    <source>
        <dbReference type="ARBA" id="ARBA00008857"/>
    </source>
</evidence>
<dbReference type="InterPro" id="IPR002104">
    <property type="entry name" value="Integrase_catalytic"/>
</dbReference>
<dbReference type="InterPro" id="IPR044068">
    <property type="entry name" value="CB"/>
</dbReference>
<evidence type="ECO:0000256" key="2">
    <source>
        <dbReference type="ARBA" id="ARBA00023125"/>
    </source>
</evidence>
<evidence type="ECO:0000259" key="5">
    <source>
        <dbReference type="PROSITE" id="PS51898"/>
    </source>
</evidence>
<dbReference type="CDD" id="cd01189">
    <property type="entry name" value="INT_ICEBs1_C_like"/>
    <property type="match status" value="1"/>
</dbReference>
<dbReference type="PANTHER" id="PTHR30349:SF41">
    <property type="entry name" value="INTEGRASE_RECOMBINASE PROTEIN MJ0367-RELATED"/>
    <property type="match status" value="1"/>
</dbReference>
<evidence type="ECO:0000259" key="6">
    <source>
        <dbReference type="PROSITE" id="PS51900"/>
    </source>
</evidence>
<evidence type="ECO:0000313" key="8">
    <source>
        <dbReference type="Proteomes" id="UP000462865"/>
    </source>
</evidence>
<dbReference type="PROSITE" id="PS51898">
    <property type="entry name" value="TYR_RECOMBINASE"/>
    <property type="match status" value="1"/>
</dbReference>
<dbReference type="PROSITE" id="PS51900">
    <property type="entry name" value="CB"/>
    <property type="match status" value="1"/>
</dbReference>
<dbReference type="Proteomes" id="UP000462865">
    <property type="component" value="Unassembled WGS sequence"/>
</dbReference>
<evidence type="ECO:0000256" key="4">
    <source>
        <dbReference type="PROSITE-ProRule" id="PRU01248"/>
    </source>
</evidence>
<dbReference type="SUPFAM" id="SSF56349">
    <property type="entry name" value="DNA breaking-rejoining enzymes"/>
    <property type="match status" value="1"/>
</dbReference>
<comment type="caution">
    <text evidence="7">The sequence shown here is derived from an EMBL/GenBank/DDBJ whole genome shotgun (WGS) entry which is preliminary data.</text>
</comment>
<accession>A0A7K0I9Y9</accession>
<dbReference type="InterPro" id="IPR010998">
    <property type="entry name" value="Integrase_recombinase_N"/>
</dbReference>
<dbReference type="InterPro" id="IPR013762">
    <property type="entry name" value="Integrase-like_cat_sf"/>
</dbReference>
<organism evidence="7 8">
    <name type="scientific">Gordonibacter urolithinfaciens</name>
    <dbReference type="NCBI Taxonomy" id="1335613"/>
    <lineage>
        <taxon>Bacteria</taxon>
        <taxon>Bacillati</taxon>
        <taxon>Actinomycetota</taxon>
        <taxon>Coriobacteriia</taxon>
        <taxon>Eggerthellales</taxon>
        <taxon>Eggerthellaceae</taxon>
        <taxon>Gordonibacter</taxon>
    </lineage>
</organism>
<dbReference type="InterPro" id="IPR050090">
    <property type="entry name" value="Tyrosine_recombinase_XerCD"/>
</dbReference>
<reference evidence="7 8" key="1">
    <citation type="journal article" date="2019" name="Nat. Med.">
        <title>A library of human gut bacterial isolates paired with longitudinal multiomics data enables mechanistic microbiome research.</title>
        <authorList>
            <person name="Poyet M."/>
            <person name="Groussin M."/>
            <person name="Gibbons S.M."/>
            <person name="Avila-Pacheco J."/>
            <person name="Jiang X."/>
            <person name="Kearney S.M."/>
            <person name="Perrotta A.R."/>
            <person name="Berdy B."/>
            <person name="Zhao S."/>
            <person name="Lieberman T.D."/>
            <person name="Swanson P.K."/>
            <person name="Smith M."/>
            <person name="Roesemann S."/>
            <person name="Alexander J.E."/>
            <person name="Rich S.A."/>
            <person name="Livny J."/>
            <person name="Vlamakis H."/>
            <person name="Clish C."/>
            <person name="Bullock K."/>
            <person name="Deik A."/>
            <person name="Scott J."/>
            <person name="Pierce K.A."/>
            <person name="Xavier R.J."/>
            <person name="Alm E.J."/>
        </authorList>
    </citation>
    <scope>NUCLEOTIDE SEQUENCE [LARGE SCALE GENOMIC DNA]</scope>
    <source>
        <strain evidence="7 8">BIOML-A1</strain>
    </source>
</reference>
<dbReference type="AlphaFoldDB" id="A0A7K0I9Y9"/>
<feature type="domain" description="Core-binding (CB)" evidence="6">
    <location>
        <begin position="84"/>
        <end position="177"/>
    </location>
</feature>
<dbReference type="InterPro" id="IPR011010">
    <property type="entry name" value="DNA_brk_join_enz"/>
</dbReference>
<proteinExistence type="inferred from homology"/>